<comment type="caution">
    <text evidence="1">The sequence shown here is derived from an EMBL/GenBank/DDBJ whole genome shotgun (WGS) entry which is preliminary data.</text>
</comment>
<reference evidence="1" key="1">
    <citation type="submission" date="2022-11" db="EMBL/GenBank/DDBJ databases">
        <authorList>
            <person name="Kikuchi T."/>
        </authorList>
    </citation>
    <scope>NUCLEOTIDE SEQUENCE</scope>
    <source>
        <strain evidence="1">PS1010</strain>
    </source>
</reference>
<keyword evidence="2" id="KW-1185">Reference proteome</keyword>
<dbReference type="Proteomes" id="UP001152747">
    <property type="component" value="Unassembled WGS sequence"/>
</dbReference>
<organism evidence="1 2">
    <name type="scientific">Caenorhabditis angaria</name>
    <dbReference type="NCBI Taxonomy" id="860376"/>
    <lineage>
        <taxon>Eukaryota</taxon>
        <taxon>Metazoa</taxon>
        <taxon>Ecdysozoa</taxon>
        <taxon>Nematoda</taxon>
        <taxon>Chromadorea</taxon>
        <taxon>Rhabditida</taxon>
        <taxon>Rhabditina</taxon>
        <taxon>Rhabditomorpha</taxon>
        <taxon>Rhabditoidea</taxon>
        <taxon>Rhabditidae</taxon>
        <taxon>Peloderinae</taxon>
        <taxon>Caenorhabditis</taxon>
    </lineage>
</organism>
<protein>
    <submittedName>
        <fullName evidence="1">Uncharacterized protein</fullName>
    </submittedName>
</protein>
<dbReference type="PANTHER" id="PTHR21447:SF13">
    <property type="entry name" value="RING-TYPE DOMAIN-CONTAINING PROTEIN"/>
    <property type="match status" value="1"/>
</dbReference>
<sequence>MEELKNVMANANWTSDYFAGVIRKYVPRDKIPHSFLEELKTVTPGLDLEIRYMMDVLAKFIDESPEMQAMYESPQSLLFHLHKYQYFSNSSLYFSKGLNYQNGIVIFSEFLENGLIRTFMSKQDAIATLFKKERRTNNLDIFGDGIKKSVLNKLGEELDGKFELIPKLKMEQNYTRDFKMIKCPDYSMINQVDKTSHCFENVPRDKVVRFLKNVCDYNYSLELFFRNAEWFKEKYPVLRIFEDQDKFRMMFAKEAEDILTIVMQDKYRKPFPTGLLKLETEEERQLGILKTVDVLRFENIMKILKLEYSDLYVVNCKIHVIGKVHSVPIPTPYGTFCKIASCALLEFFDELSFGMDLFKGVKPENIPIISKFFEDLITDTGVFSTKRSNRYFIETSKLDEIYEKAYAELKILITEPIPRFNFKEVFNRKGAFEEVCRFTVNLSEEDKKEIDAIMKKRIWKDIGDSLSAKQVIEIYHESTWDYMNKKCAKLAVFLEIQGIIDVYGPELYEQKIITVARYSEIFRNAFMKLLPNIPPEPTMTEREMIAYVRREMGETFRVDDEPKLREFMKFIEKFIERVHKNGDVYVKRRPNPGGLPVELFARDPVLSQLFLSSANMPTDEMPRLYGEMEGRLEELLVESTDEDEQKSILDLIDNFKNILK</sequence>
<proteinExistence type="predicted"/>
<gene>
    <name evidence="1" type="ORF">CAMP_LOCUS7856</name>
</gene>
<dbReference type="PANTHER" id="PTHR21447">
    <property type="entry name" value="RING-TYPE DOMAIN-CONTAINING PROTEIN-RELATED"/>
    <property type="match status" value="1"/>
</dbReference>
<dbReference type="EMBL" id="CANHGI010000003">
    <property type="protein sequence ID" value="CAI5445219.1"/>
    <property type="molecule type" value="Genomic_DNA"/>
</dbReference>
<evidence type="ECO:0000313" key="1">
    <source>
        <dbReference type="EMBL" id="CAI5445219.1"/>
    </source>
</evidence>
<accession>A0A9P1IGX0</accession>
<dbReference type="GO" id="GO:0045121">
    <property type="term" value="C:membrane raft"/>
    <property type="evidence" value="ECO:0007669"/>
    <property type="project" value="TreeGrafter"/>
</dbReference>
<dbReference type="AlphaFoldDB" id="A0A9P1IGX0"/>
<evidence type="ECO:0000313" key="2">
    <source>
        <dbReference type="Proteomes" id="UP001152747"/>
    </source>
</evidence>
<dbReference type="GO" id="GO:0045087">
    <property type="term" value="P:innate immune response"/>
    <property type="evidence" value="ECO:0007669"/>
    <property type="project" value="TreeGrafter"/>
</dbReference>
<name>A0A9P1IGX0_9PELO</name>